<sequence length="182" mass="20503">MAVLLFPDNTVLINFALINRMDLLSRLANGNGRWCVTVQQECLQSAAYEGLAALEEAGDIFGDPLFPESRFEYLNVRTFRDELAEPNDHPHKHLGEAETLAVMSSRKIHGFFVTDDGGAQRLAARHGIQVIDTWKLMHIAIKKGFVDPAAMWGYVKTLRAAQRTVPVFLRSRESFDRWVVGC</sequence>
<name>A0A4R5K6N2_9MICC</name>
<organism evidence="1 2">
    <name type="scientific">Arthrobacter terricola</name>
    <dbReference type="NCBI Taxonomy" id="2547396"/>
    <lineage>
        <taxon>Bacteria</taxon>
        <taxon>Bacillati</taxon>
        <taxon>Actinomycetota</taxon>
        <taxon>Actinomycetes</taxon>
        <taxon>Micrococcales</taxon>
        <taxon>Micrococcaceae</taxon>
        <taxon>Arthrobacter</taxon>
    </lineage>
</organism>
<dbReference type="InterPro" id="IPR021799">
    <property type="entry name" value="PIN-like_prokaryotic"/>
</dbReference>
<evidence type="ECO:0000313" key="1">
    <source>
        <dbReference type="EMBL" id="TDF89138.1"/>
    </source>
</evidence>
<evidence type="ECO:0000313" key="2">
    <source>
        <dbReference type="Proteomes" id="UP000295511"/>
    </source>
</evidence>
<dbReference type="Proteomes" id="UP000295511">
    <property type="component" value="Unassembled WGS sequence"/>
</dbReference>
<reference evidence="1 2" key="1">
    <citation type="submission" date="2019-03" db="EMBL/GenBank/DDBJ databases">
        <title>Whole genome sequence of Arthrobacter sp JH1-1.</title>
        <authorList>
            <person name="Trinh H.N."/>
        </authorList>
    </citation>
    <scope>NUCLEOTIDE SEQUENCE [LARGE SCALE GENOMIC DNA]</scope>
    <source>
        <strain evidence="1 2">JH1-1</strain>
    </source>
</reference>
<dbReference type="Pfam" id="PF11848">
    <property type="entry name" value="DUF3368"/>
    <property type="match status" value="1"/>
</dbReference>
<evidence type="ECO:0008006" key="3">
    <source>
        <dbReference type="Google" id="ProtNLM"/>
    </source>
</evidence>
<dbReference type="AlphaFoldDB" id="A0A4R5K6N2"/>
<dbReference type="OrthoDB" id="3733361at2"/>
<dbReference type="RefSeq" id="WP_133206607.1">
    <property type="nucleotide sequence ID" value="NZ_SMRU01000041.1"/>
</dbReference>
<comment type="caution">
    <text evidence="1">The sequence shown here is derived from an EMBL/GenBank/DDBJ whole genome shotgun (WGS) entry which is preliminary data.</text>
</comment>
<gene>
    <name evidence="1" type="ORF">E1809_23150</name>
</gene>
<keyword evidence="2" id="KW-1185">Reference proteome</keyword>
<accession>A0A4R5K6N2</accession>
<proteinExistence type="predicted"/>
<protein>
    <recommendedName>
        <fullName evidence="3">PIN domain-containing protein</fullName>
    </recommendedName>
</protein>
<dbReference type="EMBL" id="SMRU01000041">
    <property type="protein sequence ID" value="TDF89138.1"/>
    <property type="molecule type" value="Genomic_DNA"/>
</dbReference>